<dbReference type="SUPFAM" id="SSF141868">
    <property type="entry name" value="EAL domain-like"/>
    <property type="match status" value="1"/>
</dbReference>
<evidence type="ECO:0000313" key="3">
    <source>
        <dbReference type="EMBL" id="NEK96464.1"/>
    </source>
</evidence>
<dbReference type="PANTHER" id="PTHR33121:SF70">
    <property type="entry name" value="SIGNALING PROTEIN YKOW"/>
    <property type="match status" value="1"/>
</dbReference>
<dbReference type="AlphaFoldDB" id="A0A6P0F2Y5"/>
<evidence type="ECO:0000313" key="5">
    <source>
        <dbReference type="Proteomes" id="UP000468828"/>
    </source>
</evidence>
<evidence type="ECO:0000313" key="4">
    <source>
        <dbReference type="EMBL" id="NEN53364.1"/>
    </source>
</evidence>
<reference evidence="4 6" key="2">
    <citation type="submission" date="2020-02" db="EMBL/GenBank/DDBJ databases">
        <title>The WGS of Modestobacter muralis DSM 100205.</title>
        <authorList>
            <person name="Jiang Z."/>
        </authorList>
    </citation>
    <scope>NUCLEOTIDE SEQUENCE [LARGE SCALE GENOMIC DNA]</scope>
    <source>
        <strain evidence="4 6">DSM 100205</strain>
    </source>
</reference>
<evidence type="ECO:0000313" key="6">
    <source>
        <dbReference type="Proteomes" id="UP000471152"/>
    </source>
</evidence>
<dbReference type="InterPro" id="IPR001633">
    <property type="entry name" value="EAL_dom"/>
</dbReference>
<dbReference type="CDD" id="cd01948">
    <property type="entry name" value="EAL"/>
    <property type="match status" value="1"/>
</dbReference>
<dbReference type="PANTHER" id="PTHR33121">
    <property type="entry name" value="CYCLIC DI-GMP PHOSPHODIESTERASE PDEF"/>
    <property type="match status" value="1"/>
</dbReference>
<name>A0A6P0F2Y5_9ACTN</name>
<gene>
    <name evidence="4" type="ORF">G3R41_20880</name>
    <name evidence="3" type="ORF">GCU67_20165</name>
</gene>
<dbReference type="PROSITE" id="PS50883">
    <property type="entry name" value="EAL"/>
    <property type="match status" value="1"/>
</dbReference>
<accession>A0A6P0F2Y5</accession>
<dbReference type="Gene3D" id="3.20.20.450">
    <property type="entry name" value="EAL domain"/>
    <property type="match status" value="1"/>
</dbReference>
<dbReference type="EMBL" id="JAAGWH010000065">
    <property type="protein sequence ID" value="NEK96464.1"/>
    <property type="molecule type" value="Genomic_DNA"/>
</dbReference>
<keyword evidence="5" id="KW-1185">Reference proteome</keyword>
<dbReference type="InterPro" id="IPR035919">
    <property type="entry name" value="EAL_sf"/>
</dbReference>
<dbReference type="EMBL" id="JAAGWB010000068">
    <property type="protein sequence ID" value="NEN53364.1"/>
    <property type="molecule type" value="Genomic_DNA"/>
</dbReference>
<reference evidence="3 5" key="1">
    <citation type="submission" date="2020-01" db="EMBL/GenBank/DDBJ databases">
        <title>the WGS Modestobacter muralis CPCC 204518.</title>
        <authorList>
            <person name="Jiang Z."/>
        </authorList>
    </citation>
    <scope>NUCLEOTIDE SEQUENCE [LARGE SCALE GENOMIC DNA]</scope>
    <source>
        <strain evidence="3 5">DSM 100205</strain>
    </source>
</reference>
<dbReference type="InterPro" id="IPR050706">
    <property type="entry name" value="Cyclic-di-GMP_PDE-like"/>
</dbReference>
<comment type="caution">
    <text evidence="3">The sequence shown here is derived from an EMBL/GenBank/DDBJ whole genome shotgun (WGS) entry which is preliminary data.</text>
</comment>
<dbReference type="Proteomes" id="UP000471152">
    <property type="component" value="Unassembled WGS sequence"/>
</dbReference>
<sequence length="204" mass="21724">MFGDAAATGLGVELEELALRGVLRHLGDRPRHLPIGINLSPEALLRPAVFDLVMDHRDHGIGVELTEHAQVTDYDILATATAQLQAAGILLSIDDTGAGYASLRHILKLTPDAIKLDISLVTDIHHDPAKQALTAAMVTFATRTGAPLVAEGVETPQERACLCALGVNYAQGYLFGRPAPLPPTAHQNPKTSENPGQPAPRRCQ</sequence>
<proteinExistence type="predicted"/>
<feature type="compositionally biased region" description="Polar residues" evidence="1">
    <location>
        <begin position="185"/>
        <end position="195"/>
    </location>
</feature>
<organism evidence="3 5">
    <name type="scientific">Modestobacter muralis</name>
    <dbReference type="NCBI Taxonomy" id="1608614"/>
    <lineage>
        <taxon>Bacteria</taxon>
        <taxon>Bacillati</taxon>
        <taxon>Actinomycetota</taxon>
        <taxon>Actinomycetes</taxon>
        <taxon>Geodermatophilales</taxon>
        <taxon>Geodermatophilaceae</taxon>
        <taxon>Modestobacter</taxon>
    </lineage>
</organism>
<dbReference type="Pfam" id="PF00563">
    <property type="entry name" value="EAL"/>
    <property type="match status" value="1"/>
</dbReference>
<evidence type="ECO:0000259" key="2">
    <source>
        <dbReference type="PROSITE" id="PS50883"/>
    </source>
</evidence>
<feature type="domain" description="EAL" evidence="2">
    <location>
        <begin position="1"/>
        <end position="192"/>
    </location>
</feature>
<dbReference type="GO" id="GO:0071111">
    <property type="term" value="F:cyclic-guanylate-specific phosphodiesterase activity"/>
    <property type="evidence" value="ECO:0007669"/>
    <property type="project" value="InterPro"/>
</dbReference>
<dbReference type="Proteomes" id="UP000468828">
    <property type="component" value="Unassembled WGS sequence"/>
</dbReference>
<evidence type="ECO:0000256" key="1">
    <source>
        <dbReference type="SAM" id="MobiDB-lite"/>
    </source>
</evidence>
<dbReference type="SMART" id="SM00052">
    <property type="entry name" value="EAL"/>
    <property type="match status" value="1"/>
</dbReference>
<protein>
    <submittedName>
        <fullName evidence="3">EAL domain-containing protein</fullName>
    </submittedName>
</protein>
<feature type="region of interest" description="Disordered" evidence="1">
    <location>
        <begin position="180"/>
        <end position="204"/>
    </location>
</feature>